<dbReference type="GO" id="GO:0046655">
    <property type="term" value="P:folic acid metabolic process"/>
    <property type="evidence" value="ECO:0007669"/>
    <property type="project" value="TreeGrafter"/>
</dbReference>
<dbReference type="EC" id="1.5.1.3" evidence="3"/>
<keyword evidence="9" id="KW-1185">Reference proteome</keyword>
<dbReference type="PANTHER" id="PTHR48069:SF3">
    <property type="entry name" value="DIHYDROFOLATE REDUCTASE"/>
    <property type="match status" value="1"/>
</dbReference>
<gene>
    <name evidence="8" type="ORF">SAMN02745110_00044</name>
</gene>
<accession>A0A1T4JYX3</accession>
<evidence type="ECO:0000256" key="1">
    <source>
        <dbReference type="ARBA" id="ARBA00004903"/>
    </source>
</evidence>
<dbReference type="GO" id="GO:0050661">
    <property type="term" value="F:NADP binding"/>
    <property type="evidence" value="ECO:0007669"/>
    <property type="project" value="InterPro"/>
</dbReference>
<dbReference type="Proteomes" id="UP000189857">
    <property type="component" value="Unassembled WGS sequence"/>
</dbReference>
<dbReference type="Gene3D" id="3.40.430.10">
    <property type="entry name" value="Dihydrofolate Reductase, subunit A"/>
    <property type="match status" value="1"/>
</dbReference>
<evidence type="ECO:0000256" key="2">
    <source>
        <dbReference type="ARBA" id="ARBA00009539"/>
    </source>
</evidence>
<comment type="similarity">
    <text evidence="2">Belongs to the dihydrofolate reductase family.</text>
</comment>
<dbReference type="CDD" id="cd00209">
    <property type="entry name" value="DHFR"/>
    <property type="match status" value="1"/>
</dbReference>
<evidence type="ECO:0000256" key="6">
    <source>
        <dbReference type="ARBA" id="ARBA00023002"/>
    </source>
</evidence>
<keyword evidence="4" id="KW-0554">One-carbon metabolism</keyword>
<sequence>MKAIVAVDNNWAIGFENDLLVRIPSDQKRFRTITTGHVVVLGRKTLDGFPNGLPLKNRTNIILSKNPNFKVKDAIVVDGIDSLKEVLKDYDDDIFVIGGASVYKMLIDYCDEAFVTKLDYEYQADAYFPNLDELPGWEMVEESEEETCFSIEYTYQRYVNKTPQRLV</sequence>
<protein>
    <recommendedName>
        <fullName evidence="3">dihydrofolate reductase</fullName>
        <ecNumber evidence="3">1.5.1.3</ecNumber>
    </recommendedName>
</protein>
<dbReference type="PRINTS" id="PR00070">
    <property type="entry name" value="DHFR"/>
</dbReference>
<proteinExistence type="inferred from homology"/>
<dbReference type="GO" id="GO:0046452">
    <property type="term" value="P:dihydrofolate metabolic process"/>
    <property type="evidence" value="ECO:0007669"/>
    <property type="project" value="TreeGrafter"/>
</dbReference>
<evidence type="ECO:0000313" key="9">
    <source>
        <dbReference type="Proteomes" id="UP000189857"/>
    </source>
</evidence>
<dbReference type="InterPro" id="IPR012259">
    <property type="entry name" value="DHFR"/>
</dbReference>
<feature type="domain" description="DHFR" evidence="7">
    <location>
        <begin position="1"/>
        <end position="160"/>
    </location>
</feature>
<evidence type="ECO:0000256" key="3">
    <source>
        <dbReference type="ARBA" id="ARBA00012856"/>
    </source>
</evidence>
<dbReference type="OrthoDB" id="9804315at2"/>
<dbReference type="InterPro" id="IPR024072">
    <property type="entry name" value="DHFR-like_dom_sf"/>
</dbReference>
<dbReference type="UniPathway" id="UPA00077">
    <property type="reaction ID" value="UER00158"/>
</dbReference>
<dbReference type="InterPro" id="IPR001796">
    <property type="entry name" value="DHFR_dom"/>
</dbReference>
<evidence type="ECO:0000256" key="5">
    <source>
        <dbReference type="ARBA" id="ARBA00022857"/>
    </source>
</evidence>
<organism evidence="8 9">
    <name type="scientific">Eubacterium ruminantium</name>
    <dbReference type="NCBI Taxonomy" id="42322"/>
    <lineage>
        <taxon>Bacteria</taxon>
        <taxon>Bacillati</taxon>
        <taxon>Bacillota</taxon>
        <taxon>Clostridia</taxon>
        <taxon>Eubacteriales</taxon>
        <taxon>Eubacteriaceae</taxon>
        <taxon>Eubacterium</taxon>
    </lineage>
</organism>
<dbReference type="GO" id="GO:0005829">
    <property type="term" value="C:cytosol"/>
    <property type="evidence" value="ECO:0007669"/>
    <property type="project" value="TreeGrafter"/>
</dbReference>
<name>A0A1T4JYX3_9FIRM</name>
<keyword evidence="5" id="KW-0521">NADP</keyword>
<evidence type="ECO:0000313" key="8">
    <source>
        <dbReference type="EMBL" id="SJZ35452.1"/>
    </source>
</evidence>
<comment type="pathway">
    <text evidence="1">Cofactor biosynthesis; tetrahydrofolate biosynthesis; 5,6,7,8-tetrahydrofolate from 7,8-dihydrofolate: step 1/1.</text>
</comment>
<dbReference type="EMBL" id="FUXA01000003">
    <property type="protein sequence ID" value="SJZ35452.1"/>
    <property type="molecule type" value="Genomic_DNA"/>
</dbReference>
<evidence type="ECO:0000259" key="7">
    <source>
        <dbReference type="PROSITE" id="PS51330"/>
    </source>
</evidence>
<dbReference type="AlphaFoldDB" id="A0A1T4JYX3"/>
<dbReference type="GO" id="GO:0006730">
    <property type="term" value="P:one-carbon metabolic process"/>
    <property type="evidence" value="ECO:0007669"/>
    <property type="project" value="UniProtKB-KW"/>
</dbReference>
<dbReference type="Pfam" id="PF00186">
    <property type="entry name" value="DHFR_1"/>
    <property type="match status" value="1"/>
</dbReference>
<dbReference type="GO" id="GO:0046654">
    <property type="term" value="P:tetrahydrofolate biosynthetic process"/>
    <property type="evidence" value="ECO:0007669"/>
    <property type="project" value="UniProtKB-UniPathway"/>
</dbReference>
<evidence type="ECO:0000256" key="4">
    <source>
        <dbReference type="ARBA" id="ARBA00022563"/>
    </source>
</evidence>
<reference evidence="8 9" key="1">
    <citation type="submission" date="2017-02" db="EMBL/GenBank/DDBJ databases">
        <authorList>
            <person name="Peterson S.W."/>
        </authorList>
    </citation>
    <scope>NUCLEOTIDE SEQUENCE [LARGE SCALE GENOMIC DNA]</scope>
    <source>
        <strain evidence="8 9">ATCC 17233</strain>
    </source>
</reference>
<dbReference type="SUPFAM" id="SSF53597">
    <property type="entry name" value="Dihydrofolate reductase-like"/>
    <property type="match status" value="1"/>
</dbReference>
<keyword evidence="6" id="KW-0560">Oxidoreductase</keyword>
<dbReference type="PROSITE" id="PS51330">
    <property type="entry name" value="DHFR_2"/>
    <property type="match status" value="1"/>
</dbReference>
<dbReference type="GO" id="GO:0004146">
    <property type="term" value="F:dihydrofolate reductase activity"/>
    <property type="evidence" value="ECO:0007669"/>
    <property type="project" value="UniProtKB-EC"/>
</dbReference>
<dbReference type="RefSeq" id="WP_078785741.1">
    <property type="nucleotide sequence ID" value="NZ_FMTO01000002.1"/>
</dbReference>
<dbReference type="PANTHER" id="PTHR48069">
    <property type="entry name" value="DIHYDROFOLATE REDUCTASE"/>
    <property type="match status" value="1"/>
</dbReference>